<comment type="caution">
    <text evidence="6">The sequence shown here is derived from an EMBL/GenBank/DDBJ whole genome shotgun (WGS) entry which is preliminary data.</text>
</comment>
<dbReference type="InterPro" id="IPR038718">
    <property type="entry name" value="SNF2-like_sf"/>
</dbReference>
<dbReference type="GO" id="GO:0008094">
    <property type="term" value="F:ATP-dependent activity, acting on DNA"/>
    <property type="evidence" value="ECO:0007669"/>
    <property type="project" value="TreeGrafter"/>
</dbReference>
<dbReference type="SUPFAM" id="SSF52540">
    <property type="entry name" value="P-loop containing nucleoside triphosphate hydrolases"/>
    <property type="match status" value="2"/>
</dbReference>
<dbReference type="SMART" id="SM00490">
    <property type="entry name" value="HELICc"/>
    <property type="match status" value="1"/>
</dbReference>
<evidence type="ECO:0000259" key="5">
    <source>
        <dbReference type="PROSITE" id="PS51194"/>
    </source>
</evidence>
<feature type="domain" description="Helicase C-terminal" evidence="5">
    <location>
        <begin position="645"/>
        <end position="813"/>
    </location>
</feature>
<keyword evidence="7" id="KW-1185">Reference proteome</keyword>
<dbReference type="GO" id="GO:0006281">
    <property type="term" value="P:DNA repair"/>
    <property type="evidence" value="ECO:0007669"/>
    <property type="project" value="TreeGrafter"/>
</dbReference>
<dbReference type="GO" id="GO:0016787">
    <property type="term" value="F:hydrolase activity"/>
    <property type="evidence" value="ECO:0007669"/>
    <property type="project" value="UniProtKB-KW"/>
</dbReference>
<dbReference type="Proteomes" id="UP000813427">
    <property type="component" value="Unassembled WGS sequence"/>
</dbReference>
<evidence type="ECO:0000256" key="3">
    <source>
        <dbReference type="ARBA" id="ARBA00022840"/>
    </source>
</evidence>
<dbReference type="GO" id="GO:0005524">
    <property type="term" value="F:ATP binding"/>
    <property type="evidence" value="ECO:0007669"/>
    <property type="project" value="UniProtKB-KW"/>
</dbReference>
<keyword evidence="3" id="KW-0067">ATP-binding</keyword>
<dbReference type="Pfam" id="PF00176">
    <property type="entry name" value="SNF2-rel_dom"/>
    <property type="match status" value="1"/>
</dbReference>
<accession>A0A8K0RU02</accession>
<dbReference type="SMART" id="SM00487">
    <property type="entry name" value="DEXDc"/>
    <property type="match status" value="1"/>
</dbReference>
<protein>
    <submittedName>
        <fullName evidence="6">SNF2 family N-terminal domain-containing protein</fullName>
    </submittedName>
</protein>
<dbReference type="InterPro" id="IPR000330">
    <property type="entry name" value="SNF2_N"/>
</dbReference>
<evidence type="ECO:0000256" key="1">
    <source>
        <dbReference type="ARBA" id="ARBA00022741"/>
    </source>
</evidence>
<dbReference type="Gene3D" id="3.40.50.300">
    <property type="entry name" value="P-loop containing nucleotide triphosphate hydrolases"/>
    <property type="match status" value="1"/>
</dbReference>
<sequence>MDVVLSKRPRGIDEGEGQAKDCFVSFMGSNYLSQTNPSPLVICYGALNDAAAQCLTNTTVPEELHLTNCNGYYRFPITFKDGTCILQSGENESYAILDTNSTRKLVVLCDLSSVKLEAITDASNLTKRRNKKNRRQTFSVFINIFGPQDVASDAASRLSKASAFLQHPKSLEPGITYSNPQFFRVPGMDEDMNEYVGLGERLSNQRKAMVSAEIHDILCSLTRVESYQAGLPQGIRAILKPHQEDAFSFILQRETEAVCNNLQTGLQQVARISNATQPASYGGIIADVMGLGKTLTMLTAILRSLPPTCNFDKGKESEMSTKIPTRATLVVVTSAQLIESWRTEIARHFVPGYLNYIIFHGSKRTSNKNDLVSPSIVLTTYATVVADHEGLDVLGQMNWYRVVLDEAHWIRNPTSKQFRAVSSLTTNRRWCITGTPIQNKLEELASLASFLRLPPFSTRLSFHSNILLPLSEGGPNYAKPLRAYLGAYCLRRTETHLNLPQSSEEIVFLSFSPEEAKLYKAILEQSRREIDELVSSAANIRRYNILFTAILKMRMLCNRGTLSPAGRTAYLLPQKPSVKCGRCSEISEDDGLLLESLSFCPDCDRPLHISSLDPHFRLSPISDCGMENDMTSPESTYSVEPHSTKLSSVVDNVCNHEIGTKHIVFSYWTSTLDALEQLFNVTGVCHVQIDGRTSYTERSNRLNQFREDPRVTVLLISIETGSVGLNLTAASVVHIVEPQWNPSVEEQAVARALRMGQTKEVKIFRYVMRGTVEENIIGLQKKKKKLATFTFGEDDEGAQEKLEDLKFVLKADIDQSTTTPDTNQ</sequence>
<dbReference type="InterPro" id="IPR014001">
    <property type="entry name" value="Helicase_ATP-bd"/>
</dbReference>
<keyword evidence="2" id="KW-0378">Hydrolase</keyword>
<evidence type="ECO:0000313" key="6">
    <source>
        <dbReference type="EMBL" id="KAH7238963.1"/>
    </source>
</evidence>
<dbReference type="PROSITE" id="PS51194">
    <property type="entry name" value="HELICASE_CTER"/>
    <property type="match status" value="1"/>
</dbReference>
<evidence type="ECO:0000259" key="4">
    <source>
        <dbReference type="PROSITE" id="PS51192"/>
    </source>
</evidence>
<dbReference type="Gene3D" id="3.40.50.10810">
    <property type="entry name" value="Tandem AAA-ATPase domain"/>
    <property type="match status" value="1"/>
</dbReference>
<dbReference type="InterPro" id="IPR049730">
    <property type="entry name" value="SNF2/RAD54-like_C"/>
</dbReference>
<organism evidence="6 7">
    <name type="scientific">Fusarium tricinctum</name>
    <dbReference type="NCBI Taxonomy" id="61284"/>
    <lineage>
        <taxon>Eukaryota</taxon>
        <taxon>Fungi</taxon>
        <taxon>Dikarya</taxon>
        <taxon>Ascomycota</taxon>
        <taxon>Pezizomycotina</taxon>
        <taxon>Sordariomycetes</taxon>
        <taxon>Hypocreomycetidae</taxon>
        <taxon>Hypocreales</taxon>
        <taxon>Nectriaceae</taxon>
        <taxon>Fusarium</taxon>
        <taxon>Fusarium tricinctum species complex</taxon>
    </lineage>
</organism>
<keyword evidence="1" id="KW-0547">Nucleotide-binding</keyword>
<reference evidence="6" key="1">
    <citation type="journal article" date="2021" name="Nat. Commun.">
        <title>Genetic determinants of endophytism in the Arabidopsis root mycobiome.</title>
        <authorList>
            <person name="Mesny F."/>
            <person name="Miyauchi S."/>
            <person name="Thiergart T."/>
            <person name="Pickel B."/>
            <person name="Atanasova L."/>
            <person name="Karlsson M."/>
            <person name="Huettel B."/>
            <person name="Barry K.W."/>
            <person name="Haridas S."/>
            <person name="Chen C."/>
            <person name="Bauer D."/>
            <person name="Andreopoulos W."/>
            <person name="Pangilinan J."/>
            <person name="LaButti K."/>
            <person name="Riley R."/>
            <person name="Lipzen A."/>
            <person name="Clum A."/>
            <person name="Drula E."/>
            <person name="Henrissat B."/>
            <person name="Kohler A."/>
            <person name="Grigoriev I.V."/>
            <person name="Martin F.M."/>
            <person name="Hacquard S."/>
        </authorList>
    </citation>
    <scope>NUCLEOTIDE SEQUENCE</scope>
    <source>
        <strain evidence="6">MPI-SDFR-AT-0068</strain>
    </source>
</reference>
<dbReference type="PANTHER" id="PTHR45626">
    <property type="entry name" value="TRANSCRIPTION TERMINATION FACTOR 2-RELATED"/>
    <property type="match status" value="1"/>
</dbReference>
<dbReference type="GO" id="GO:0005634">
    <property type="term" value="C:nucleus"/>
    <property type="evidence" value="ECO:0007669"/>
    <property type="project" value="TreeGrafter"/>
</dbReference>
<dbReference type="InterPro" id="IPR027417">
    <property type="entry name" value="P-loop_NTPase"/>
</dbReference>
<proteinExistence type="predicted"/>
<dbReference type="PROSITE" id="PS51192">
    <property type="entry name" value="HELICASE_ATP_BIND_1"/>
    <property type="match status" value="1"/>
</dbReference>
<dbReference type="InterPro" id="IPR001650">
    <property type="entry name" value="Helicase_C-like"/>
</dbReference>
<dbReference type="CDD" id="cd18008">
    <property type="entry name" value="DEXDc_SHPRH-like"/>
    <property type="match status" value="1"/>
</dbReference>
<dbReference type="InterPro" id="IPR050628">
    <property type="entry name" value="SNF2_RAD54_helicase_TF"/>
</dbReference>
<gene>
    <name evidence="6" type="ORF">BKA59DRAFT_483611</name>
</gene>
<dbReference type="EMBL" id="JAGPXF010000006">
    <property type="protein sequence ID" value="KAH7238963.1"/>
    <property type="molecule type" value="Genomic_DNA"/>
</dbReference>
<evidence type="ECO:0000313" key="7">
    <source>
        <dbReference type="Proteomes" id="UP000813427"/>
    </source>
</evidence>
<feature type="domain" description="Helicase ATP-binding" evidence="4">
    <location>
        <begin position="274"/>
        <end position="454"/>
    </location>
</feature>
<evidence type="ECO:0000256" key="2">
    <source>
        <dbReference type="ARBA" id="ARBA00022801"/>
    </source>
</evidence>
<dbReference type="Pfam" id="PF00271">
    <property type="entry name" value="Helicase_C"/>
    <property type="match status" value="1"/>
</dbReference>
<dbReference type="PANTHER" id="PTHR45626:SF22">
    <property type="entry name" value="DNA REPAIR PROTEIN RAD5"/>
    <property type="match status" value="1"/>
</dbReference>
<dbReference type="OrthoDB" id="448448at2759"/>
<dbReference type="CDD" id="cd18793">
    <property type="entry name" value="SF2_C_SNF"/>
    <property type="match status" value="1"/>
</dbReference>
<name>A0A8K0RU02_9HYPO</name>
<dbReference type="AlphaFoldDB" id="A0A8K0RU02"/>